<protein>
    <submittedName>
        <fullName evidence="2">Uncharacterized protein</fullName>
    </submittedName>
</protein>
<feature type="region of interest" description="Disordered" evidence="1">
    <location>
        <begin position="1"/>
        <end position="47"/>
    </location>
</feature>
<name>A0ABR2QK92_9ROSI</name>
<gene>
    <name evidence="2" type="ORF">V6N11_082911</name>
</gene>
<dbReference type="Proteomes" id="UP001396334">
    <property type="component" value="Unassembled WGS sequence"/>
</dbReference>
<sequence length="265" mass="28520">MHDTPFLPPLPTVDQCVGPDGRPPYGLPEAVDSTIGENGMRDGADMDMDDSYVTSRGVARQKVIENLPEGLAMGKESEGPSTGDVSATPKALETLRSSILRPVTVTPQPKLTKNVAYMQSNPAKKSKGASSRAVQSEPMPVTVDEDVIVVTKDSVGKSDNHQAVTLVDKKYDNLEPTGGNVVKARGQASKGPFVEARKGFPIKKHPEVQSRPQLVLLDWMLNFSRQLDAPPSNSGLAVDGKTQVVLIDRWNWPRGGELATKNVGD</sequence>
<organism evidence="2 3">
    <name type="scientific">Hibiscus sabdariffa</name>
    <name type="common">roselle</name>
    <dbReference type="NCBI Taxonomy" id="183260"/>
    <lineage>
        <taxon>Eukaryota</taxon>
        <taxon>Viridiplantae</taxon>
        <taxon>Streptophyta</taxon>
        <taxon>Embryophyta</taxon>
        <taxon>Tracheophyta</taxon>
        <taxon>Spermatophyta</taxon>
        <taxon>Magnoliopsida</taxon>
        <taxon>eudicotyledons</taxon>
        <taxon>Gunneridae</taxon>
        <taxon>Pentapetalae</taxon>
        <taxon>rosids</taxon>
        <taxon>malvids</taxon>
        <taxon>Malvales</taxon>
        <taxon>Malvaceae</taxon>
        <taxon>Malvoideae</taxon>
        <taxon>Hibiscus</taxon>
    </lineage>
</organism>
<dbReference type="EMBL" id="JBBPBN010000036">
    <property type="protein sequence ID" value="KAK9001120.1"/>
    <property type="molecule type" value="Genomic_DNA"/>
</dbReference>
<feature type="compositionally biased region" description="Pro residues" evidence="1">
    <location>
        <begin position="1"/>
        <end position="11"/>
    </location>
</feature>
<accession>A0ABR2QK92</accession>
<evidence type="ECO:0000313" key="2">
    <source>
        <dbReference type="EMBL" id="KAK9001120.1"/>
    </source>
</evidence>
<evidence type="ECO:0000256" key="1">
    <source>
        <dbReference type="SAM" id="MobiDB-lite"/>
    </source>
</evidence>
<proteinExistence type="predicted"/>
<reference evidence="2 3" key="1">
    <citation type="journal article" date="2024" name="G3 (Bethesda)">
        <title>Genome assembly of Hibiscus sabdariffa L. provides insights into metabolisms of medicinal natural products.</title>
        <authorList>
            <person name="Kim T."/>
        </authorList>
    </citation>
    <scope>NUCLEOTIDE SEQUENCE [LARGE SCALE GENOMIC DNA]</scope>
    <source>
        <strain evidence="2">TK-2024</strain>
        <tissue evidence="2">Old leaves</tissue>
    </source>
</reference>
<evidence type="ECO:0000313" key="3">
    <source>
        <dbReference type="Proteomes" id="UP001396334"/>
    </source>
</evidence>
<keyword evidence="3" id="KW-1185">Reference proteome</keyword>
<comment type="caution">
    <text evidence="2">The sequence shown here is derived from an EMBL/GenBank/DDBJ whole genome shotgun (WGS) entry which is preliminary data.</text>
</comment>